<dbReference type="KEGG" id="shs:STEHIDRAFT_173208"/>
<sequence length="333" mass="37670">MADNSCPGWDPRYPRDIRIAMQSTVVDGVFYGIFACLIIMSTYTLVSQGLRQSYARIILLAVTISMFAISTAHLIITTLSFLIQWPYICATVAPDSFYAQLEWMNIAIDVMGRTQYFISDCVVVWRAWVIWYDKRWIRMFLLFSLLGTAVTGSVLVVLNVREIKFDNHYTALEWNMLGTFGLFVTNFGATIAIAVKAWLFRRSVKEFLNRGSSKSKVESVLTLLVESGAVYCIYWVVEFVTDFGVLGDFDIGWAQPNISGIYPTLIILLVALQRSTPENVFTISGIPSASPEPMRFDPASDLKQAQRSELSESEFLSDNIVDTIHSRYDRSQV</sequence>
<gene>
    <name evidence="2" type="ORF">STEHIDRAFT_173208</name>
</gene>
<keyword evidence="1" id="KW-0472">Membrane</keyword>
<evidence type="ECO:0000256" key="1">
    <source>
        <dbReference type="SAM" id="Phobius"/>
    </source>
</evidence>
<dbReference type="EMBL" id="JH687407">
    <property type="protein sequence ID" value="EIM79225.1"/>
    <property type="molecule type" value="Genomic_DNA"/>
</dbReference>
<dbReference type="AlphaFoldDB" id="R7RWN4"/>
<dbReference type="GeneID" id="18804236"/>
<dbReference type="OMA" id="LEWMNIA"/>
<proteinExistence type="predicted"/>
<dbReference type="Proteomes" id="UP000053927">
    <property type="component" value="Unassembled WGS sequence"/>
</dbReference>
<keyword evidence="1" id="KW-1133">Transmembrane helix</keyword>
<feature type="transmembrane region" description="Helical" evidence="1">
    <location>
        <begin position="58"/>
        <end position="83"/>
    </location>
</feature>
<accession>R7RWN4</accession>
<name>R7RWN4_STEHR</name>
<reference evidence="3" key="1">
    <citation type="journal article" date="2012" name="Science">
        <title>The Paleozoic origin of enzymatic lignin decomposition reconstructed from 31 fungal genomes.</title>
        <authorList>
            <person name="Floudas D."/>
            <person name="Binder M."/>
            <person name="Riley R."/>
            <person name="Barry K."/>
            <person name="Blanchette R.A."/>
            <person name="Henrissat B."/>
            <person name="Martinez A.T."/>
            <person name="Otillar R."/>
            <person name="Spatafora J.W."/>
            <person name="Yadav J.S."/>
            <person name="Aerts A."/>
            <person name="Benoit I."/>
            <person name="Boyd A."/>
            <person name="Carlson A."/>
            <person name="Copeland A."/>
            <person name="Coutinho P.M."/>
            <person name="de Vries R.P."/>
            <person name="Ferreira P."/>
            <person name="Findley K."/>
            <person name="Foster B."/>
            <person name="Gaskell J."/>
            <person name="Glotzer D."/>
            <person name="Gorecki P."/>
            <person name="Heitman J."/>
            <person name="Hesse C."/>
            <person name="Hori C."/>
            <person name="Igarashi K."/>
            <person name="Jurgens J.A."/>
            <person name="Kallen N."/>
            <person name="Kersten P."/>
            <person name="Kohler A."/>
            <person name="Kuees U."/>
            <person name="Kumar T.K.A."/>
            <person name="Kuo A."/>
            <person name="LaButti K."/>
            <person name="Larrondo L.F."/>
            <person name="Lindquist E."/>
            <person name="Ling A."/>
            <person name="Lombard V."/>
            <person name="Lucas S."/>
            <person name="Lundell T."/>
            <person name="Martin R."/>
            <person name="McLaughlin D.J."/>
            <person name="Morgenstern I."/>
            <person name="Morin E."/>
            <person name="Murat C."/>
            <person name="Nagy L.G."/>
            <person name="Nolan M."/>
            <person name="Ohm R.A."/>
            <person name="Patyshakuliyeva A."/>
            <person name="Rokas A."/>
            <person name="Ruiz-Duenas F.J."/>
            <person name="Sabat G."/>
            <person name="Salamov A."/>
            <person name="Samejima M."/>
            <person name="Schmutz J."/>
            <person name="Slot J.C."/>
            <person name="St John F."/>
            <person name="Stenlid J."/>
            <person name="Sun H."/>
            <person name="Sun S."/>
            <person name="Syed K."/>
            <person name="Tsang A."/>
            <person name="Wiebenga A."/>
            <person name="Young D."/>
            <person name="Pisabarro A."/>
            <person name="Eastwood D.C."/>
            <person name="Martin F."/>
            <person name="Cullen D."/>
            <person name="Grigoriev I.V."/>
            <person name="Hibbett D.S."/>
        </authorList>
    </citation>
    <scope>NUCLEOTIDE SEQUENCE [LARGE SCALE GENOMIC DNA]</scope>
    <source>
        <strain evidence="3">FP-91666</strain>
    </source>
</reference>
<organism evidence="2 3">
    <name type="scientific">Stereum hirsutum (strain FP-91666)</name>
    <name type="common">White-rot fungus</name>
    <dbReference type="NCBI Taxonomy" id="721885"/>
    <lineage>
        <taxon>Eukaryota</taxon>
        <taxon>Fungi</taxon>
        <taxon>Dikarya</taxon>
        <taxon>Basidiomycota</taxon>
        <taxon>Agaricomycotina</taxon>
        <taxon>Agaricomycetes</taxon>
        <taxon>Russulales</taxon>
        <taxon>Stereaceae</taxon>
        <taxon>Stereum</taxon>
    </lineage>
</organism>
<dbReference type="RefSeq" id="XP_007311678.1">
    <property type="nucleotide sequence ID" value="XM_007311616.1"/>
</dbReference>
<evidence type="ECO:0000313" key="3">
    <source>
        <dbReference type="Proteomes" id="UP000053927"/>
    </source>
</evidence>
<protein>
    <submittedName>
        <fullName evidence="2">Uncharacterized protein</fullName>
    </submittedName>
</protein>
<keyword evidence="1" id="KW-0812">Transmembrane</keyword>
<feature type="transmembrane region" description="Helical" evidence="1">
    <location>
        <begin position="103"/>
        <end position="128"/>
    </location>
</feature>
<keyword evidence="3" id="KW-1185">Reference proteome</keyword>
<feature type="transmembrane region" description="Helical" evidence="1">
    <location>
        <begin position="180"/>
        <end position="199"/>
    </location>
</feature>
<dbReference type="OrthoDB" id="3174319at2759"/>
<feature type="transmembrane region" description="Helical" evidence="1">
    <location>
        <begin position="220"/>
        <end position="237"/>
    </location>
</feature>
<feature type="transmembrane region" description="Helical" evidence="1">
    <location>
        <begin position="140"/>
        <end position="160"/>
    </location>
</feature>
<feature type="transmembrane region" description="Helical" evidence="1">
    <location>
        <begin position="28"/>
        <end position="46"/>
    </location>
</feature>
<evidence type="ECO:0000313" key="2">
    <source>
        <dbReference type="EMBL" id="EIM79225.1"/>
    </source>
</evidence>
<feature type="transmembrane region" description="Helical" evidence="1">
    <location>
        <begin position="253"/>
        <end position="272"/>
    </location>
</feature>